<organism evidence="2 3">
    <name type="scientific">Amphritea opalescens</name>
    <dbReference type="NCBI Taxonomy" id="2490544"/>
    <lineage>
        <taxon>Bacteria</taxon>
        <taxon>Pseudomonadati</taxon>
        <taxon>Pseudomonadota</taxon>
        <taxon>Gammaproteobacteria</taxon>
        <taxon>Oceanospirillales</taxon>
        <taxon>Oceanospirillaceae</taxon>
        <taxon>Amphritea</taxon>
    </lineage>
</organism>
<accession>A0A430KLB8</accession>
<dbReference type="EMBL" id="RQXW01000030">
    <property type="protein sequence ID" value="RTE64267.1"/>
    <property type="molecule type" value="Genomic_DNA"/>
</dbReference>
<gene>
    <name evidence="2" type="ORF">EH243_18260</name>
</gene>
<keyword evidence="3" id="KW-1185">Reference proteome</keyword>
<comment type="caution">
    <text evidence="2">The sequence shown here is derived from an EMBL/GenBank/DDBJ whole genome shotgun (WGS) entry which is preliminary data.</text>
</comment>
<dbReference type="Proteomes" id="UP000283087">
    <property type="component" value="Unassembled WGS sequence"/>
</dbReference>
<proteinExistence type="predicted"/>
<evidence type="ECO:0000259" key="1">
    <source>
        <dbReference type="Pfam" id="PF26002"/>
    </source>
</evidence>
<evidence type="ECO:0000313" key="2">
    <source>
        <dbReference type="EMBL" id="RTE64267.1"/>
    </source>
</evidence>
<dbReference type="AlphaFoldDB" id="A0A430KLB8"/>
<dbReference type="OrthoDB" id="9775513at2"/>
<reference evidence="2 3" key="1">
    <citation type="submission" date="2018-11" db="EMBL/GenBank/DDBJ databases">
        <title>The draft genome sequence of Amphritea opalescens ANRC-JH13T.</title>
        <authorList>
            <person name="Fang Z."/>
            <person name="Zhang Y."/>
            <person name="Han X."/>
        </authorList>
    </citation>
    <scope>NUCLEOTIDE SEQUENCE [LARGE SCALE GENOMIC DNA]</scope>
    <source>
        <strain evidence="2 3">ANRC-JH13</strain>
    </source>
</reference>
<feature type="domain" description="AprE-like beta-barrel" evidence="1">
    <location>
        <begin position="2"/>
        <end position="50"/>
    </location>
</feature>
<sequence length="74" mass="8286">MVSISADRMVDNDGMPFYKVRVKPGSYEFLRGAQSFRLIPGVRVQVSILVGSRTVISYLFEPFMSISQSALIEP</sequence>
<dbReference type="Pfam" id="PF26002">
    <property type="entry name" value="Beta-barrel_AprE"/>
    <property type="match status" value="1"/>
</dbReference>
<protein>
    <recommendedName>
        <fullName evidence="1">AprE-like beta-barrel domain-containing protein</fullName>
    </recommendedName>
</protein>
<dbReference type="PRINTS" id="PR01490">
    <property type="entry name" value="RTXTOXIND"/>
</dbReference>
<name>A0A430KLB8_9GAMM</name>
<dbReference type="RefSeq" id="WP_126160095.1">
    <property type="nucleotide sequence ID" value="NZ_RQXW01000030.1"/>
</dbReference>
<dbReference type="InterPro" id="IPR058982">
    <property type="entry name" value="Beta-barrel_AprE"/>
</dbReference>
<evidence type="ECO:0000313" key="3">
    <source>
        <dbReference type="Proteomes" id="UP000283087"/>
    </source>
</evidence>